<sequence length="307" mass="34365">MHTLRNINLNLLVVFRELLLEQNVTRAAEKLAMSQSAVSHALAKLRDILEDELFVQGRRGITPTTKALELQNNLELALHHANQVFNGSDHWEVSSMNRTFRIAIADYGTYLLASPLLARIRQEAPGVDVVFTPSEHHLIAAQLTNGSIHCGCCVVDSAYKDFRVTHLFQERLICLVGKKNKLSNEKNLSMKAYAAMPHMVVSPLSGTYSEVDTFLAKEGLIRRVAAVIPHYVVAARAVVNTDMVLTLPYRLAASLTEHSELDLIEPPFGPGTFEYSLIWHPRSEYDKGHAWLRDIFAQVANDVARET</sequence>
<reference evidence="6 7" key="1">
    <citation type="submission" date="2024-09" db="EMBL/GenBank/DDBJ databases">
        <authorList>
            <person name="Sun Q."/>
            <person name="Mori K."/>
        </authorList>
    </citation>
    <scope>NUCLEOTIDE SEQUENCE [LARGE SCALE GENOMIC DNA]</scope>
    <source>
        <strain evidence="6 7">CCM 8626</strain>
    </source>
</reference>
<dbReference type="Proteomes" id="UP001589792">
    <property type="component" value="Unassembled WGS sequence"/>
</dbReference>
<evidence type="ECO:0000313" key="7">
    <source>
        <dbReference type="Proteomes" id="UP001589792"/>
    </source>
</evidence>
<dbReference type="InterPro" id="IPR036388">
    <property type="entry name" value="WH-like_DNA-bd_sf"/>
</dbReference>
<dbReference type="CDD" id="cd08417">
    <property type="entry name" value="PBP2_Nitroaromatics_like"/>
    <property type="match status" value="1"/>
</dbReference>
<dbReference type="RefSeq" id="WP_380672881.1">
    <property type="nucleotide sequence ID" value="NZ_CP173186.1"/>
</dbReference>
<evidence type="ECO:0000256" key="2">
    <source>
        <dbReference type="ARBA" id="ARBA00023015"/>
    </source>
</evidence>
<dbReference type="InterPro" id="IPR036390">
    <property type="entry name" value="WH_DNA-bd_sf"/>
</dbReference>
<dbReference type="SUPFAM" id="SSF46785">
    <property type="entry name" value="Winged helix' DNA-binding domain"/>
    <property type="match status" value="1"/>
</dbReference>
<dbReference type="Gene3D" id="1.10.10.10">
    <property type="entry name" value="Winged helix-like DNA-binding domain superfamily/Winged helix DNA-binding domain"/>
    <property type="match status" value="1"/>
</dbReference>
<feature type="domain" description="HTH lysR-type" evidence="5">
    <location>
        <begin position="7"/>
        <end position="64"/>
    </location>
</feature>
<evidence type="ECO:0000259" key="5">
    <source>
        <dbReference type="PROSITE" id="PS50931"/>
    </source>
</evidence>
<dbReference type="InterPro" id="IPR000847">
    <property type="entry name" value="LysR_HTH_N"/>
</dbReference>
<organism evidence="6 7">
    <name type="scientific">Serratia aquatilis</name>
    <dbReference type="NCBI Taxonomy" id="1737515"/>
    <lineage>
        <taxon>Bacteria</taxon>
        <taxon>Pseudomonadati</taxon>
        <taxon>Pseudomonadota</taxon>
        <taxon>Gammaproteobacteria</taxon>
        <taxon>Enterobacterales</taxon>
        <taxon>Yersiniaceae</taxon>
        <taxon>Serratia</taxon>
    </lineage>
</organism>
<proteinExistence type="inferred from homology"/>
<dbReference type="Gene3D" id="3.40.190.10">
    <property type="entry name" value="Periplasmic binding protein-like II"/>
    <property type="match status" value="2"/>
</dbReference>
<evidence type="ECO:0000256" key="1">
    <source>
        <dbReference type="ARBA" id="ARBA00009437"/>
    </source>
</evidence>
<keyword evidence="7" id="KW-1185">Reference proteome</keyword>
<keyword evidence="4" id="KW-0804">Transcription</keyword>
<dbReference type="InterPro" id="IPR005119">
    <property type="entry name" value="LysR_subst-bd"/>
</dbReference>
<evidence type="ECO:0000313" key="6">
    <source>
        <dbReference type="EMBL" id="MFC0225509.1"/>
    </source>
</evidence>
<name>A0ABV6E9R9_9GAMM</name>
<comment type="caution">
    <text evidence="6">The sequence shown here is derived from an EMBL/GenBank/DDBJ whole genome shotgun (WGS) entry which is preliminary data.</text>
</comment>
<protein>
    <submittedName>
        <fullName evidence="6">LysR family transcriptional regulator</fullName>
    </submittedName>
</protein>
<dbReference type="Pfam" id="PF03466">
    <property type="entry name" value="LysR_substrate"/>
    <property type="match status" value="1"/>
</dbReference>
<accession>A0ABV6E9R9</accession>
<dbReference type="EMBL" id="JBHLXG010000003">
    <property type="protein sequence ID" value="MFC0225509.1"/>
    <property type="molecule type" value="Genomic_DNA"/>
</dbReference>
<evidence type="ECO:0000256" key="4">
    <source>
        <dbReference type="ARBA" id="ARBA00023163"/>
    </source>
</evidence>
<evidence type="ECO:0000256" key="3">
    <source>
        <dbReference type="ARBA" id="ARBA00023125"/>
    </source>
</evidence>
<dbReference type="Pfam" id="PF00126">
    <property type="entry name" value="HTH_1"/>
    <property type="match status" value="1"/>
</dbReference>
<dbReference type="InterPro" id="IPR050389">
    <property type="entry name" value="LysR-type_TF"/>
</dbReference>
<dbReference type="PROSITE" id="PS50931">
    <property type="entry name" value="HTH_LYSR"/>
    <property type="match status" value="1"/>
</dbReference>
<gene>
    <name evidence="6" type="ORF">ACFFJ3_03135</name>
</gene>
<keyword evidence="2" id="KW-0805">Transcription regulation</keyword>
<dbReference type="InterPro" id="IPR037402">
    <property type="entry name" value="YidZ_PBP2"/>
</dbReference>
<dbReference type="PRINTS" id="PR00039">
    <property type="entry name" value="HTHLYSR"/>
</dbReference>
<dbReference type="SUPFAM" id="SSF53850">
    <property type="entry name" value="Periplasmic binding protein-like II"/>
    <property type="match status" value="1"/>
</dbReference>
<dbReference type="PANTHER" id="PTHR30118:SF15">
    <property type="entry name" value="TRANSCRIPTIONAL REGULATORY PROTEIN"/>
    <property type="match status" value="1"/>
</dbReference>
<keyword evidence="3" id="KW-0238">DNA-binding</keyword>
<dbReference type="PANTHER" id="PTHR30118">
    <property type="entry name" value="HTH-TYPE TRANSCRIPTIONAL REGULATOR LEUO-RELATED"/>
    <property type="match status" value="1"/>
</dbReference>
<comment type="similarity">
    <text evidence="1">Belongs to the LysR transcriptional regulatory family.</text>
</comment>